<dbReference type="AlphaFoldDB" id="A0A222FN08"/>
<dbReference type="Proteomes" id="UP000202440">
    <property type="component" value="Chromosome"/>
</dbReference>
<dbReference type="KEGG" id="bsan:CHH28_15320"/>
<gene>
    <name evidence="1" type="ORF">CHH28_15320</name>
</gene>
<dbReference type="EMBL" id="CP022530">
    <property type="protein sequence ID" value="ASP39956.1"/>
    <property type="molecule type" value="Genomic_DNA"/>
</dbReference>
<sequence>MCKEVIYLVRFASAHARALAEIYLNEATRPEFDDDVPAEELSMFEAMEERWFAEHLTQISDTQLAWTAEDEEADYGTIVSPLDLGAESALAIELYEYDGPCIAIHAVEDGEHFMPFITLMYDDVEKDTRVEEFNQLVTRKVHTLGSIQAILWLQDYLANDGEVPMFVS</sequence>
<dbReference type="RefSeq" id="WP_094061130.1">
    <property type="nucleotide sequence ID" value="NZ_CP022530.1"/>
</dbReference>
<organism evidence="1 2">
    <name type="scientific">Bacterioplanes sanyensis</name>
    <dbReference type="NCBI Taxonomy" id="1249553"/>
    <lineage>
        <taxon>Bacteria</taxon>
        <taxon>Pseudomonadati</taxon>
        <taxon>Pseudomonadota</taxon>
        <taxon>Gammaproteobacteria</taxon>
        <taxon>Oceanospirillales</taxon>
        <taxon>Oceanospirillaceae</taxon>
        <taxon>Bacterioplanes</taxon>
    </lineage>
</organism>
<proteinExistence type="predicted"/>
<accession>A0A222FN08</accession>
<name>A0A222FN08_9GAMM</name>
<keyword evidence="2" id="KW-1185">Reference proteome</keyword>
<protein>
    <submittedName>
        <fullName evidence="1">Uncharacterized protein</fullName>
    </submittedName>
</protein>
<evidence type="ECO:0000313" key="2">
    <source>
        <dbReference type="Proteomes" id="UP000202440"/>
    </source>
</evidence>
<reference evidence="1 2" key="1">
    <citation type="submission" date="2017-07" db="EMBL/GenBank/DDBJ databases">
        <title>Annotated genome sequence of Bacterioplanes sanyensis isolated from Red Sea.</title>
        <authorList>
            <person name="Rehman Z.U."/>
        </authorList>
    </citation>
    <scope>NUCLEOTIDE SEQUENCE [LARGE SCALE GENOMIC DNA]</scope>
    <source>
        <strain evidence="1 2">NV9</strain>
    </source>
</reference>
<evidence type="ECO:0000313" key="1">
    <source>
        <dbReference type="EMBL" id="ASP39956.1"/>
    </source>
</evidence>